<evidence type="ECO:0000256" key="1">
    <source>
        <dbReference type="ARBA" id="ARBA00022771"/>
    </source>
</evidence>
<evidence type="ECO:0000256" key="4">
    <source>
        <dbReference type="SAM" id="Coils"/>
    </source>
</evidence>
<dbReference type="Pfam" id="PF25100">
    <property type="entry name" value="DUF7809"/>
    <property type="match status" value="1"/>
</dbReference>
<evidence type="ECO:0000313" key="7">
    <source>
        <dbReference type="EMBL" id="PIC38263.1"/>
    </source>
</evidence>
<dbReference type="STRING" id="1611254.A0A2G5UFN3"/>
<evidence type="ECO:0000259" key="6">
    <source>
        <dbReference type="PROSITE" id="PS50089"/>
    </source>
</evidence>
<dbReference type="Gene3D" id="3.30.40.10">
    <property type="entry name" value="Zinc/RING finger domain, C3HC4 (zinc finger)"/>
    <property type="match status" value="1"/>
</dbReference>
<feature type="region of interest" description="Disordered" evidence="5">
    <location>
        <begin position="921"/>
        <end position="949"/>
    </location>
</feature>
<keyword evidence="1 3" id="KW-0479">Metal-binding</keyword>
<organism evidence="7 8">
    <name type="scientific">Caenorhabditis nigoni</name>
    <dbReference type="NCBI Taxonomy" id="1611254"/>
    <lineage>
        <taxon>Eukaryota</taxon>
        <taxon>Metazoa</taxon>
        <taxon>Ecdysozoa</taxon>
        <taxon>Nematoda</taxon>
        <taxon>Chromadorea</taxon>
        <taxon>Rhabditida</taxon>
        <taxon>Rhabditina</taxon>
        <taxon>Rhabditomorpha</taxon>
        <taxon>Rhabditoidea</taxon>
        <taxon>Rhabditidae</taxon>
        <taxon>Peloderinae</taxon>
        <taxon>Caenorhabditis</taxon>
    </lineage>
</organism>
<dbReference type="OrthoDB" id="8062037at2759"/>
<sequence>MNFETEINQIHMSNSQITHVMKEYIPVKLRNCVKLPPGLEENVLNGEELVQFMLSNSDNMLRMYGTARELMLNLKKYQNFPLNHRCFGFDPKEPYTTFPIVYENMDGVPFVNKADLYCLLQNIIKEDLLGSQKSSFELFRSMQCLLLKSYEHNLREVCEFFKYDKDLFTKLQDELLTRESSTVREDWNFEKALETLKWFPSGCNHHKHEFESDLKRFFKSKSGNFQDVNLAIQSFAVCLTKWTAKYPEMFRPYDTEKNPNCPIVVRVFDSHGVQFVMKSELFNAINIRNPNSKRLECKVVDGKLMTMDYEKVQRKYKDRIGNIEFIKCPIQRTDHKAVPIMTPSGDHCILAVDFLFEILNELIFTHRIFQKISSESRNVLRRFFLQMTNFFSPHHKSIFFVTVEEQDKQKEELMKLWEKFEPIPAKYVRNAKKDGFTVQNLKNELVNLGLLELFPEIQDYAEAVYSEVFKAKNEEFLRTYDLFKAVEKCLLNCIFKRFPTLRLFLHTQNACHLLPNLRCDFCVSPNTNQFKNTSWIEPPYMKTSSTFMIEDPENTYLYQVFLPDGSKLMNNYNKCFNLQQIRKNNIRYFIHDQQDLIYFAQNLRNLKTRKFRDECRYSLDAFQKFYPEKKLYIRAIPLTKWKRDETNRVFAEDVLDVIPVVLRQQSTPISKNDGRLAKYRKKWDTNDKDFENTISLTEFWYILEEFNVDKSGITIIPDPVHEMICQKTIKDLRMLTLNVFSPRGEQVMRIEQAVFHIFEVVVCSLNWSRDSCKTHENCLKEFKDKVICSMRTYSGMDEVGTYVTAEHVESVIKGLQNHCSFQLQSNTPSPLVELQKMKLDDTISKEKFISTCRKFGLTKFVSKTKVMDPLAKAYSVRIYYLSAWRNEFFDFQTLDLYHLILDETECRSFWQSETLGLDDAPNFRADDKKTNTTAAEKETPKNTNMGESMTPKKAVEISDDIQKTSAQKETLGVGKLSPDDAQKTSASLKASEVKTASSEDIQKTYLTEKLPTVDINQSKNCAKCLRTSELCNEAKKELKMTQNRLEKYEKKAKKAGEVEKELKALKVEVKKKEKEAEIRELELSKKDKEVEELKRNMLKLEAKDAKMTLAEKNHSISQNELLEKVTYLSDQLKNEKEKNESMELKLQQNEENLKSETREKERGFEELRAVLSIMSTEMESVRRDNQNLRDQIASTPEAPPTPTVPEYPSDGQPTHHRFALFRFQRIKDSLYHKKQLNQAKEMVEKMKSCTDLVEVHQIADYEYYQFEGKLLKYIKEVELNIQRIKETCDVSMVTPLPDIPEFSQRFVNLYWRIINNQSITSSEIEVSDTECFICYVEMTSDQKTLQCEECKKVTHLECASKWLKIHRSCPHCRREMLDPGEFPNLGQ</sequence>
<dbReference type="EMBL" id="PDUG01000003">
    <property type="protein sequence ID" value="PIC38263.1"/>
    <property type="molecule type" value="Genomic_DNA"/>
</dbReference>
<keyword evidence="2" id="KW-0862">Zinc</keyword>
<comment type="caution">
    <text evidence="7">The sequence shown here is derived from an EMBL/GenBank/DDBJ whole genome shotgun (WGS) entry which is preliminary data.</text>
</comment>
<feature type="region of interest" description="Disordered" evidence="5">
    <location>
        <begin position="968"/>
        <end position="988"/>
    </location>
</feature>
<feature type="compositionally biased region" description="Basic and acidic residues" evidence="5">
    <location>
        <begin position="924"/>
        <end position="940"/>
    </location>
</feature>
<dbReference type="GO" id="GO:0045087">
    <property type="term" value="P:innate immune response"/>
    <property type="evidence" value="ECO:0007669"/>
    <property type="project" value="TreeGrafter"/>
</dbReference>
<dbReference type="InterPro" id="IPR001841">
    <property type="entry name" value="Znf_RING"/>
</dbReference>
<evidence type="ECO:0000256" key="3">
    <source>
        <dbReference type="PROSITE-ProRule" id="PRU00175"/>
    </source>
</evidence>
<dbReference type="PANTHER" id="PTHR21447:SF13">
    <property type="entry name" value="RING-TYPE DOMAIN-CONTAINING PROTEIN"/>
    <property type="match status" value="1"/>
</dbReference>
<dbReference type="Pfam" id="PF13639">
    <property type="entry name" value="zf-RING_2"/>
    <property type="match status" value="1"/>
</dbReference>
<name>A0A2G5UFN3_9PELO</name>
<evidence type="ECO:0000256" key="5">
    <source>
        <dbReference type="SAM" id="MobiDB-lite"/>
    </source>
</evidence>
<dbReference type="GO" id="GO:0008270">
    <property type="term" value="F:zinc ion binding"/>
    <property type="evidence" value="ECO:0007669"/>
    <property type="project" value="UniProtKB-KW"/>
</dbReference>
<feature type="domain" description="RING-type" evidence="6">
    <location>
        <begin position="1331"/>
        <end position="1373"/>
    </location>
</feature>
<dbReference type="InterPro" id="IPR056711">
    <property type="entry name" value="DUF7809"/>
</dbReference>
<evidence type="ECO:0000313" key="8">
    <source>
        <dbReference type="Proteomes" id="UP000230233"/>
    </source>
</evidence>
<gene>
    <name evidence="7" type="primary">Cnig_chr_III.g10327</name>
    <name evidence="7" type="ORF">B9Z55_010327</name>
</gene>
<dbReference type="PANTHER" id="PTHR21447">
    <property type="entry name" value="RING-TYPE DOMAIN-CONTAINING PROTEIN-RELATED"/>
    <property type="match status" value="1"/>
</dbReference>
<keyword evidence="1 3" id="KW-0863">Zinc-finger</keyword>
<dbReference type="Proteomes" id="UP000230233">
    <property type="component" value="Chromosome III"/>
</dbReference>
<dbReference type="SUPFAM" id="SSF57850">
    <property type="entry name" value="RING/U-box"/>
    <property type="match status" value="1"/>
</dbReference>
<keyword evidence="4" id="KW-0175">Coiled coil</keyword>
<reference evidence="8" key="1">
    <citation type="submission" date="2017-10" db="EMBL/GenBank/DDBJ databases">
        <title>Rapid genome shrinkage in a self-fertile nematode reveals novel sperm competition proteins.</title>
        <authorList>
            <person name="Yin D."/>
            <person name="Schwarz E.M."/>
            <person name="Thomas C.G."/>
            <person name="Felde R.L."/>
            <person name="Korf I.F."/>
            <person name="Cutter A.D."/>
            <person name="Schartner C.M."/>
            <person name="Ralston E.J."/>
            <person name="Meyer B.J."/>
            <person name="Haag E.S."/>
        </authorList>
    </citation>
    <scope>NUCLEOTIDE SEQUENCE [LARGE SCALE GENOMIC DNA]</scope>
    <source>
        <strain evidence="8">JU1422</strain>
    </source>
</reference>
<keyword evidence="8" id="KW-1185">Reference proteome</keyword>
<accession>A0A2G5UFN3</accession>
<protein>
    <recommendedName>
        <fullName evidence="6">RING-type domain-containing protein</fullName>
    </recommendedName>
</protein>
<dbReference type="GO" id="GO:0045121">
    <property type="term" value="C:membrane raft"/>
    <property type="evidence" value="ECO:0007669"/>
    <property type="project" value="TreeGrafter"/>
</dbReference>
<dbReference type="PROSITE" id="PS50089">
    <property type="entry name" value="ZF_RING_2"/>
    <property type="match status" value="1"/>
</dbReference>
<proteinExistence type="predicted"/>
<feature type="region of interest" description="Disordered" evidence="5">
    <location>
        <begin position="1192"/>
        <end position="1212"/>
    </location>
</feature>
<dbReference type="InterPro" id="IPR013083">
    <property type="entry name" value="Znf_RING/FYVE/PHD"/>
</dbReference>
<evidence type="ECO:0000256" key="2">
    <source>
        <dbReference type="ARBA" id="ARBA00022833"/>
    </source>
</evidence>
<feature type="coiled-coil region" evidence="4">
    <location>
        <begin position="1031"/>
        <end position="1191"/>
    </location>
</feature>